<organism evidence="2 3">
    <name type="scientific">Fasciola gigantica</name>
    <name type="common">Giant liver fluke</name>
    <dbReference type="NCBI Taxonomy" id="46835"/>
    <lineage>
        <taxon>Eukaryota</taxon>
        <taxon>Metazoa</taxon>
        <taxon>Spiralia</taxon>
        <taxon>Lophotrochozoa</taxon>
        <taxon>Platyhelminthes</taxon>
        <taxon>Trematoda</taxon>
        <taxon>Digenea</taxon>
        <taxon>Plagiorchiida</taxon>
        <taxon>Echinostomata</taxon>
        <taxon>Echinostomatoidea</taxon>
        <taxon>Fasciolidae</taxon>
        <taxon>Fasciola</taxon>
    </lineage>
</organism>
<evidence type="ECO:0000256" key="1">
    <source>
        <dbReference type="SAM" id="MobiDB-lite"/>
    </source>
</evidence>
<name>A0A504Y9N4_FASGI</name>
<protein>
    <submittedName>
        <fullName evidence="2">Uncharacterized protein</fullName>
    </submittedName>
</protein>
<feature type="region of interest" description="Disordered" evidence="1">
    <location>
        <begin position="544"/>
        <end position="588"/>
    </location>
</feature>
<comment type="caution">
    <text evidence="2">The sequence shown here is derived from an EMBL/GenBank/DDBJ whole genome shotgun (WGS) entry which is preliminary data.</text>
</comment>
<evidence type="ECO:0000313" key="3">
    <source>
        <dbReference type="Proteomes" id="UP000316759"/>
    </source>
</evidence>
<sequence length="693" mass="79305">MHDGQCRFADEREERTYAIDTFEIPFDASNLLEKSTTLVTESPTVDEADSLIEVTTTSSTEVPSNLQTTLNIWDCSASSCYQTLVQFVSYQPTILAIAVDMNTYLRTQTNLCGNEISPRFHAMIGQWLEMGLVRSNHVTAVLIGTKCDLVPSAIRLEQVTRKMLHDTQAYLKERTYWFRDELRRIEALPTISPSMAYHYEQLSRIQKTGQIYVHNTVIPTSSATDPDNSSIMWHDICTSLVKATLQSPDTLQYLLAPIPSTWADVESYLESWAGSSPRTNRPATQNSQKEDPLFYERQAFSARLQIKFNVDQTNLLVLMRYLCDTGQVLAPYLNLSKEEMQWWHNVMTTGGRLEPNSLICIRPRLVLDCLKFMLNADLYQLLCPSSNQPVTETDLPKPPRFIPKLLRHFSAATADSAARRLQECSQCVHRWGALPADLWIALAEYNHLCCTGPNAEKTARDFVEFVWRWLELAYPVPDPTDEAQQFSSQEDQEQNTTDSPIELFHYMEHWKTGVQMCHTSQQIMVRFTVDQPIDSDPSLRFEFRRSGKQMDSTNAETVKDSCQTERSDTNGSSRQSKQTNGRSDKPKWHGWPVPEEVLWDWIIPLLKALDGLLLAYKGLCYKRLMQCPKCDEATFTGEWLFPQEMQMVHSKKCVACVYKVATCLLAPPERGLEALRAHHARRRGKGERIKLKI</sequence>
<dbReference type="STRING" id="46835.A0A504Y9N4"/>
<dbReference type="AlphaFoldDB" id="A0A504Y9N4"/>
<feature type="compositionally biased region" description="Polar residues" evidence="1">
    <location>
        <begin position="569"/>
        <end position="581"/>
    </location>
</feature>
<evidence type="ECO:0000313" key="2">
    <source>
        <dbReference type="EMBL" id="TPP57814.1"/>
    </source>
</evidence>
<keyword evidence="3" id="KW-1185">Reference proteome</keyword>
<feature type="compositionally biased region" description="Basic and acidic residues" evidence="1">
    <location>
        <begin position="557"/>
        <end position="568"/>
    </location>
</feature>
<gene>
    <name evidence="2" type="ORF">FGIG_11067</name>
</gene>
<dbReference type="InterPro" id="IPR027417">
    <property type="entry name" value="P-loop_NTPase"/>
</dbReference>
<dbReference type="OrthoDB" id="676979at2759"/>
<dbReference type="Gene3D" id="3.40.50.300">
    <property type="entry name" value="P-loop containing nucleotide triphosphate hydrolases"/>
    <property type="match status" value="1"/>
</dbReference>
<dbReference type="Proteomes" id="UP000316759">
    <property type="component" value="Unassembled WGS sequence"/>
</dbReference>
<accession>A0A504Y9N4</accession>
<dbReference type="EMBL" id="SUNJ01012711">
    <property type="protein sequence ID" value="TPP57814.1"/>
    <property type="molecule type" value="Genomic_DNA"/>
</dbReference>
<proteinExistence type="predicted"/>
<reference evidence="2 3" key="1">
    <citation type="submission" date="2019-04" db="EMBL/GenBank/DDBJ databases">
        <title>Annotation for the trematode Fasciola gigantica.</title>
        <authorList>
            <person name="Choi Y.-J."/>
        </authorList>
    </citation>
    <scope>NUCLEOTIDE SEQUENCE [LARGE SCALE GENOMIC DNA]</scope>
    <source>
        <strain evidence="2">Uganda_cow_1</strain>
    </source>
</reference>